<dbReference type="RefSeq" id="WP_063600874.1">
    <property type="nucleotide sequence ID" value="NZ_LITQ01000012.1"/>
</dbReference>
<accession>A0A162JCX2</accession>
<keyword evidence="8" id="KW-1185">Reference proteome</keyword>
<name>A0A162JCX2_9CLOT</name>
<evidence type="ECO:0000259" key="4">
    <source>
        <dbReference type="PROSITE" id="PS50111"/>
    </source>
</evidence>
<feature type="region of interest" description="Disordered" evidence="3">
    <location>
        <begin position="334"/>
        <end position="362"/>
    </location>
</feature>
<feature type="compositionally biased region" description="Low complexity" evidence="3">
    <location>
        <begin position="346"/>
        <end position="361"/>
    </location>
</feature>
<comment type="caution">
    <text evidence="5">The sequence shown here is derived from an EMBL/GenBank/DDBJ whole genome shotgun (WGS) entry which is preliminary data.</text>
</comment>
<organism evidence="5 7">
    <name type="scientific">Clostridium coskatii</name>
    <dbReference type="NCBI Taxonomy" id="1705578"/>
    <lineage>
        <taxon>Bacteria</taxon>
        <taxon>Bacillati</taxon>
        <taxon>Bacillota</taxon>
        <taxon>Clostridia</taxon>
        <taxon>Eubacteriales</taxon>
        <taxon>Clostridiaceae</taxon>
        <taxon>Clostridium</taxon>
    </lineage>
</organism>
<feature type="domain" description="Methyl-accepting transducer" evidence="4">
    <location>
        <begin position="261"/>
        <end position="383"/>
    </location>
</feature>
<evidence type="ECO:0000256" key="1">
    <source>
        <dbReference type="ARBA" id="ARBA00023224"/>
    </source>
</evidence>
<keyword evidence="1 2" id="KW-0807">Transducer</keyword>
<reference evidence="6 8" key="2">
    <citation type="journal article" date="2016" name="Front. Microbiol.">
        <title>Industrial Acetogenic Biocatalysts: A Comparative Metabolic and Genomic Analysis.</title>
        <authorList>
            <person name="Bengelsdorf F."/>
            <person name="Poehlein A."/>
            <person name="Sonja S."/>
            <person name="Erz C."/>
            <person name="Hummel T."/>
            <person name="Hoffmeister S."/>
            <person name="Daniel R."/>
            <person name="Durre P."/>
        </authorList>
    </citation>
    <scope>NUCLEOTIDE SEQUENCE [LARGE SCALE GENOMIC DNA]</scope>
    <source>
        <strain evidence="6 8">PTA-10522</strain>
    </source>
</reference>
<dbReference type="PROSITE" id="PS50111">
    <property type="entry name" value="CHEMOTAXIS_TRANSDUC_2"/>
    <property type="match status" value="1"/>
</dbReference>
<evidence type="ECO:0000256" key="3">
    <source>
        <dbReference type="SAM" id="MobiDB-lite"/>
    </source>
</evidence>
<proteinExistence type="predicted"/>
<dbReference type="SMART" id="SM00283">
    <property type="entry name" value="MA"/>
    <property type="match status" value="1"/>
</dbReference>
<evidence type="ECO:0000313" key="6">
    <source>
        <dbReference type="EMBL" id="OBR96294.1"/>
    </source>
</evidence>
<dbReference type="PATRIC" id="fig|1705578.3.peg.4368"/>
<dbReference type="SUPFAM" id="SSF58104">
    <property type="entry name" value="Methyl-accepting chemotaxis protein (MCP) signaling domain"/>
    <property type="match status" value="1"/>
</dbReference>
<feature type="compositionally biased region" description="Basic and acidic residues" evidence="3">
    <location>
        <begin position="334"/>
        <end position="345"/>
    </location>
</feature>
<gene>
    <name evidence="5" type="primary">yfmS_12</name>
    <name evidence="6" type="synonym">yfmS_3</name>
    <name evidence="6" type="ORF">CLCOS_09920</name>
    <name evidence="5" type="ORF">WX73_04255</name>
</gene>
<dbReference type="PANTHER" id="PTHR32089">
    <property type="entry name" value="METHYL-ACCEPTING CHEMOTAXIS PROTEIN MCPB"/>
    <property type="match status" value="1"/>
</dbReference>
<dbReference type="EMBL" id="LITQ01000012">
    <property type="protein sequence ID" value="OAA93505.1"/>
    <property type="molecule type" value="Genomic_DNA"/>
</dbReference>
<dbReference type="Pfam" id="PF00015">
    <property type="entry name" value="MCPsignal"/>
    <property type="match status" value="1"/>
</dbReference>
<evidence type="ECO:0000313" key="7">
    <source>
        <dbReference type="Proteomes" id="UP000077384"/>
    </source>
</evidence>
<evidence type="ECO:0000313" key="8">
    <source>
        <dbReference type="Proteomes" id="UP000093694"/>
    </source>
</evidence>
<dbReference type="PANTHER" id="PTHR32089:SF112">
    <property type="entry name" value="LYSOZYME-LIKE PROTEIN-RELATED"/>
    <property type="match status" value="1"/>
</dbReference>
<evidence type="ECO:0000313" key="5">
    <source>
        <dbReference type="EMBL" id="OAA93505.1"/>
    </source>
</evidence>
<dbReference type="Proteomes" id="UP000093694">
    <property type="component" value="Unassembled WGS sequence"/>
</dbReference>
<dbReference type="InterPro" id="IPR004089">
    <property type="entry name" value="MCPsignal_dom"/>
</dbReference>
<dbReference type="GO" id="GO:0016020">
    <property type="term" value="C:membrane"/>
    <property type="evidence" value="ECO:0007669"/>
    <property type="project" value="InterPro"/>
</dbReference>
<reference evidence="5 7" key="1">
    <citation type="journal article" date="2015" name="Biotechnol. Bioeng.">
        <title>Genome sequence and phenotypic characterization of Caulobacter segnis.</title>
        <authorList>
            <person name="Patel S."/>
            <person name="Fletcher B."/>
            <person name="Scott D.C."/>
            <person name="Ely B."/>
        </authorList>
    </citation>
    <scope>NUCLEOTIDE SEQUENCE [LARGE SCALE GENOMIC DNA]</scope>
    <source>
        <strain evidence="5 7">PS02</strain>
    </source>
</reference>
<dbReference type="Proteomes" id="UP000077384">
    <property type="component" value="Unassembled WGS sequence"/>
</dbReference>
<dbReference type="GO" id="GO:0007165">
    <property type="term" value="P:signal transduction"/>
    <property type="evidence" value="ECO:0007669"/>
    <property type="project" value="UniProtKB-KW"/>
</dbReference>
<dbReference type="EMBL" id="LROR01000034">
    <property type="protein sequence ID" value="OBR96294.1"/>
    <property type="molecule type" value="Genomic_DNA"/>
</dbReference>
<dbReference type="AlphaFoldDB" id="A0A162JCX2"/>
<evidence type="ECO:0000256" key="2">
    <source>
        <dbReference type="PROSITE-ProRule" id="PRU00284"/>
    </source>
</evidence>
<dbReference type="Gene3D" id="1.10.287.950">
    <property type="entry name" value="Methyl-accepting chemotaxis protein"/>
    <property type="match status" value="1"/>
</dbReference>
<sequence>MISINMLEQLKAILELQLDMIPGGVLYLIIEENTFTWRKASKQFDLDMFQVGDKLNPNSISGKAMKENRTLTENVPRSLYGLRLKVVAEPLVDESGKVVGALSIVFPKLHPVARSFNNFAPVLSEMFPEGAFIYMTDLYKVSYRQASKQFDMPAVTVGYKLVEGDIAKEVIDKKKQVTVELDSSKYGVPALVTCLPLFDEENSNEIVATLGIVIPKKVASDLRDMSANLESGISGIASAIEQLSVSATNIHSNEMDLNNGIKEVINLSEEINKVSTFIKSIADETNMLGLNAAIESARAGESGKGFEVVAQQIRKLSKQSKDTVPQIKELTDSIKQKVDETREKSQGSLAESQEQASATEEITASIQELSSMSAELNKIAQKL</sequence>
<protein>
    <submittedName>
        <fullName evidence="5 6">Sensory transducer protein YfmS</fullName>
    </submittedName>
</protein>